<sequence>MNSSDEEDVLILLSLRRRRKRKRQSIWCREHFLLRESRGEFQRTFLHLLDNPDEELFFNYTRMSYSTYNALKSLVLGLLKPDHSNWRKSISAEEKLIITLRCLATGASFSSMTVPFHMSRRSITRHIYQTCQVLWDVLQPLELKPPTKDQWFKIARCFGDLWDFPFAVGAIDGKHIALNAPTKCGSMYYCYKGFPSIVLMAVRDADSCFILVVCGKEDLQLPTFTCKTNGECAFGILAKKFEIFQGPLRVEPDKAVLLTNAALVLHNFIRRRDGRMVDRTSDVTYEVVKGQGRGMFPLEAPTHGGRPSAEAMAIRDSVKTFFNDPQGGTVPWQHENVFRNVIAN</sequence>
<dbReference type="EMBL" id="BMAT01006773">
    <property type="protein sequence ID" value="GFS19708.1"/>
    <property type="molecule type" value="Genomic_DNA"/>
</dbReference>
<dbReference type="AlphaFoldDB" id="A0AAV4JCR1"/>
<dbReference type="PANTHER" id="PTHR22930">
    <property type="match status" value="1"/>
</dbReference>
<keyword evidence="2" id="KW-1185">Reference proteome</keyword>
<comment type="caution">
    <text evidence="1">The sequence shown here is derived from an EMBL/GenBank/DDBJ whole genome shotgun (WGS) entry which is preliminary data.</text>
</comment>
<dbReference type="PANTHER" id="PTHR22930:SF269">
    <property type="entry name" value="NUCLEASE HARBI1-LIKE PROTEIN"/>
    <property type="match status" value="1"/>
</dbReference>
<dbReference type="InterPro" id="IPR045249">
    <property type="entry name" value="HARBI1-like"/>
</dbReference>
<evidence type="ECO:0000313" key="1">
    <source>
        <dbReference type="EMBL" id="GFS19708.1"/>
    </source>
</evidence>
<gene>
    <name evidence="1" type="ORF">ElyMa_003296000</name>
</gene>
<name>A0AAV4JCR1_9GAST</name>
<dbReference type="Proteomes" id="UP000762676">
    <property type="component" value="Unassembled WGS sequence"/>
</dbReference>
<protein>
    <submittedName>
        <fullName evidence="1">Protein ANTAGONIST OF LIKE HETEROCHROMATIN PROTEIN 1</fullName>
    </submittedName>
</protein>
<proteinExistence type="predicted"/>
<reference evidence="1 2" key="1">
    <citation type="journal article" date="2021" name="Elife">
        <title>Chloroplast acquisition without the gene transfer in kleptoplastic sea slugs, Plakobranchus ocellatus.</title>
        <authorList>
            <person name="Maeda T."/>
            <person name="Takahashi S."/>
            <person name="Yoshida T."/>
            <person name="Shimamura S."/>
            <person name="Takaki Y."/>
            <person name="Nagai Y."/>
            <person name="Toyoda A."/>
            <person name="Suzuki Y."/>
            <person name="Arimoto A."/>
            <person name="Ishii H."/>
            <person name="Satoh N."/>
            <person name="Nishiyama T."/>
            <person name="Hasebe M."/>
            <person name="Maruyama T."/>
            <person name="Minagawa J."/>
            <person name="Obokata J."/>
            <person name="Shigenobu S."/>
        </authorList>
    </citation>
    <scope>NUCLEOTIDE SEQUENCE [LARGE SCALE GENOMIC DNA]</scope>
</reference>
<accession>A0AAV4JCR1</accession>
<evidence type="ECO:0000313" key="2">
    <source>
        <dbReference type="Proteomes" id="UP000762676"/>
    </source>
</evidence>
<organism evidence="1 2">
    <name type="scientific">Elysia marginata</name>
    <dbReference type="NCBI Taxonomy" id="1093978"/>
    <lineage>
        <taxon>Eukaryota</taxon>
        <taxon>Metazoa</taxon>
        <taxon>Spiralia</taxon>
        <taxon>Lophotrochozoa</taxon>
        <taxon>Mollusca</taxon>
        <taxon>Gastropoda</taxon>
        <taxon>Heterobranchia</taxon>
        <taxon>Euthyneura</taxon>
        <taxon>Panpulmonata</taxon>
        <taxon>Sacoglossa</taxon>
        <taxon>Placobranchoidea</taxon>
        <taxon>Plakobranchidae</taxon>
        <taxon>Elysia</taxon>
    </lineage>
</organism>